<sequence length="386" mass="41855">MSSGVEAEIALDAAVIASLGMNRLLGAGAGAGASAAAAFARLADKKAGARAEELAEMQRYERALREVVDRNARIRALDAVQARSGTHAPLPEPLALDAQPFDALVTWCAAVDTALTAAEQAIALELAHHLTDELSPVSEPDDAVYGTRRDTAERQEHRAATETVRAAVPAPRPGGERRADVVRVLGRLLPDASPDDLSIVRAAAGHVVGAATDAEAEGLLSEVRLRVQEANSRTKAERGRVEALRAEEQRRAQAEAEREYILAGVTAAFEELGYEVDAGFETVTPMTLTRTDWPDQVVLMGLDEGTLRAKMMRTRPLATEEERRRDAEREREWCEAFEAARAKLERDGLGLAVTWRLEPGAESLPVGAESSRSRKKQKPRERNVEH</sequence>
<organism evidence="3 4">
    <name type="scientific">Actinocorallia longicatena</name>
    <dbReference type="NCBI Taxonomy" id="111803"/>
    <lineage>
        <taxon>Bacteria</taxon>
        <taxon>Bacillati</taxon>
        <taxon>Actinomycetota</taxon>
        <taxon>Actinomycetes</taxon>
        <taxon>Streptosporangiales</taxon>
        <taxon>Thermomonosporaceae</taxon>
        <taxon>Actinocorallia</taxon>
    </lineage>
</organism>
<evidence type="ECO:0008006" key="5">
    <source>
        <dbReference type="Google" id="ProtNLM"/>
    </source>
</evidence>
<feature type="region of interest" description="Disordered" evidence="2">
    <location>
        <begin position="360"/>
        <end position="386"/>
    </location>
</feature>
<keyword evidence="1" id="KW-0175">Coiled coil</keyword>
<dbReference type="Proteomes" id="UP001501237">
    <property type="component" value="Unassembled WGS sequence"/>
</dbReference>
<proteinExistence type="predicted"/>
<protein>
    <recommendedName>
        <fullName evidence="5">Response regulator receiver protein</fullName>
    </recommendedName>
</protein>
<accession>A0ABP6Q6N7</accession>
<dbReference type="EMBL" id="BAAAUV010000003">
    <property type="protein sequence ID" value="GAA3199751.1"/>
    <property type="molecule type" value="Genomic_DNA"/>
</dbReference>
<feature type="coiled-coil region" evidence="1">
    <location>
        <begin position="50"/>
        <end position="77"/>
    </location>
</feature>
<keyword evidence="4" id="KW-1185">Reference proteome</keyword>
<gene>
    <name evidence="3" type="ORF">GCM10010468_12090</name>
</gene>
<evidence type="ECO:0000313" key="4">
    <source>
        <dbReference type="Proteomes" id="UP001501237"/>
    </source>
</evidence>
<name>A0ABP6Q6N7_9ACTN</name>
<comment type="caution">
    <text evidence="3">The sequence shown here is derived from an EMBL/GenBank/DDBJ whole genome shotgun (WGS) entry which is preliminary data.</text>
</comment>
<evidence type="ECO:0000256" key="2">
    <source>
        <dbReference type="SAM" id="MobiDB-lite"/>
    </source>
</evidence>
<reference evidence="4" key="1">
    <citation type="journal article" date="2019" name="Int. J. Syst. Evol. Microbiol.">
        <title>The Global Catalogue of Microorganisms (GCM) 10K type strain sequencing project: providing services to taxonomists for standard genome sequencing and annotation.</title>
        <authorList>
            <consortium name="The Broad Institute Genomics Platform"/>
            <consortium name="The Broad Institute Genome Sequencing Center for Infectious Disease"/>
            <person name="Wu L."/>
            <person name="Ma J."/>
        </authorList>
    </citation>
    <scope>NUCLEOTIDE SEQUENCE [LARGE SCALE GENOMIC DNA]</scope>
    <source>
        <strain evidence="4">JCM 9377</strain>
    </source>
</reference>
<evidence type="ECO:0000256" key="1">
    <source>
        <dbReference type="SAM" id="Coils"/>
    </source>
</evidence>
<dbReference type="RefSeq" id="WP_344823074.1">
    <property type="nucleotide sequence ID" value="NZ_BAAAUV010000003.1"/>
</dbReference>
<evidence type="ECO:0000313" key="3">
    <source>
        <dbReference type="EMBL" id="GAA3199751.1"/>
    </source>
</evidence>